<keyword evidence="5 6" id="KW-0804">Transcription</keyword>
<dbReference type="PROSITE" id="PS01063">
    <property type="entry name" value="SIGMA70_ECF"/>
    <property type="match status" value="1"/>
</dbReference>
<dbReference type="InterPro" id="IPR000838">
    <property type="entry name" value="RNA_pol_sigma70_ECF_CS"/>
</dbReference>
<evidence type="ECO:0000313" key="9">
    <source>
        <dbReference type="EMBL" id="MBB5150269.1"/>
    </source>
</evidence>
<feature type="domain" description="RNA polymerase sigma-70 region 2" evidence="7">
    <location>
        <begin position="19"/>
        <end position="80"/>
    </location>
</feature>
<dbReference type="SUPFAM" id="SSF88946">
    <property type="entry name" value="Sigma2 domain of RNA polymerase sigma factors"/>
    <property type="match status" value="1"/>
</dbReference>
<dbReference type="AlphaFoldDB" id="A0A840PUZ3"/>
<dbReference type="InterPro" id="IPR007627">
    <property type="entry name" value="RNA_pol_sigma70_r2"/>
</dbReference>
<comment type="similarity">
    <text evidence="1 6">Belongs to the sigma-70 factor family. ECF subfamily.</text>
</comment>
<dbReference type="InterPro" id="IPR036388">
    <property type="entry name" value="WH-like_DNA-bd_sf"/>
</dbReference>
<dbReference type="Proteomes" id="UP000557217">
    <property type="component" value="Unassembled WGS sequence"/>
</dbReference>
<dbReference type="Pfam" id="PF08281">
    <property type="entry name" value="Sigma70_r4_2"/>
    <property type="match status" value="1"/>
</dbReference>
<dbReference type="NCBIfam" id="TIGR02937">
    <property type="entry name" value="sigma70-ECF"/>
    <property type="match status" value="1"/>
</dbReference>
<evidence type="ECO:0000259" key="7">
    <source>
        <dbReference type="Pfam" id="PF04542"/>
    </source>
</evidence>
<dbReference type="PANTHER" id="PTHR43133">
    <property type="entry name" value="RNA POLYMERASE ECF-TYPE SIGMA FACTO"/>
    <property type="match status" value="1"/>
</dbReference>
<reference evidence="9 10" key="1">
    <citation type="submission" date="2020-08" db="EMBL/GenBank/DDBJ databases">
        <title>Genomic Encyclopedia of Type Strains, Phase IV (KMG-IV): sequencing the most valuable type-strain genomes for metagenomic binning, comparative biology and taxonomic classification.</title>
        <authorList>
            <person name="Goeker M."/>
        </authorList>
    </citation>
    <scope>NUCLEOTIDE SEQUENCE [LARGE SCALE GENOMIC DNA]</scope>
    <source>
        <strain evidence="9 10">DSM 10633</strain>
    </source>
</reference>
<dbReference type="InterPro" id="IPR013324">
    <property type="entry name" value="RNA_pol_sigma_r3/r4-like"/>
</dbReference>
<dbReference type="Gene3D" id="1.10.1740.10">
    <property type="match status" value="1"/>
</dbReference>
<dbReference type="InterPro" id="IPR013325">
    <property type="entry name" value="RNA_pol_sigma_r2"/>
</dbReference>
<protein>
    <recommendedName>
        <fullName evidence="6">RNA polymerase sigma factor</fullName>
    </recommendedName>
</protein>
<gene>
    <name evidence="9" type="ORF">HNR36_002669</name>
</gene>
<accession>A0A840PUZ3</accession>
<keyword evidence="2 6" id="KW-0805">Transcription regulation</keyword>
<dbReference type="GO" id="GO:0003677">
    <property type="term" value="F:DNA binding"/>
    <property type="evidence" value="ECO:0007669"/>
    <property type="project" value="UniProtKB-KW"/>
</dbReference>
<feature type="domain" description="RNA polymerase sigma factor 70 region 4 type 2" evidence="8">
    <location>
        <begin position="110"/>
        <end position="160"/>
    </location>
</feature>
<dbReference type="CDD" id="cd06171">
    <property type="entry name" value="Sigma70_r4"/>
    <property type="match status" value="1"/>
</dbReference>
<proteinExistence type="inferred from homology"/>
<organism evidence="9 10">
    <name type="scientific">Ureibacillus thermosphaericus</name>
    <dbReference type="NCBI Taxonomy" id="51173"/>
    <lineage>
        <taxon>Bacteria</taxon>
        <taxon>Bacillati</taxon>
        <taxon>Bacillota</taxon>
        <taxon>Bacilli</taxon>
        <taxon>Bacillales</taxon>
        <taxon>Caryophanaceae</taxon>
        <taxon>Ureibacillus</taxon>
    </lineage>
</organism>
<evidence type="ECO:0000313" key="10">
    <source>
        <dbReference type="Proteomes" id="UP000557217"/>
    </source>
</evidence>
<dbReference type="Pfam" id="PF04542">
    <property type="entry name" value="Sigma70_r2"/>
    <property type="match status" value="1"/>
</dbReference>
<evidence type="ECO:0000256" key="5">
    <source>
        <dbReference type="ARBA" id="ARBA00023163"/>
    </source>
</evidence>
<dbReference type="SUPFAM" id="SSF88659">
    <property type="entry name" value="Sigma3 and sigma4 domains of RNA polymerase sigma factors"/>
    <property type="match status" value="1"/>
</dbReference>
<keyword evidence="3 6" id="KW-0731">Sigma factor</keyword>
<comment type="caution">
    <text evidence="9">The sequence shown here is derived from an EMBL/GenBank/DDBJ whole genome shotgun (WGS) entry which is preliminary data.</text>
</comment>
<evidence type="ECO:0000259" key="8">
    <source>
        <dbReference type="Pfam" id="PF08281"/>
    </source>
</evidence>
<dbReference type="GO" id="GO:0006950">
    <property type="term" value="P:response to stress"/>
    <property type="evidence" value="ECO:0007669"/>
    <property type="project" value="UniProtKB-ARBA"/>
</dbReference>
<evidence type="ECO:0000256" key="3">
    <source>
        <dbReference type="ARBA" id="ARBA00023082"/>
    </source>
</evidence>
<evidence type="ECO:0000256" key="1">
    <source>
        <dbReference type="ARBA" id="ARBA00010641"/>
    </source>
</evidence>
<evidence type="ECO:0000256" key="4">
    <source>
        <dbReference type="ARBA" id="ARBA00023125"/>
    </source>
</evidence>
<keyword evidence="10" id="KW-1185">Reference proteome</keyword>
<dbReference type="InterPro" id="IPR014284">
    <property type="entry name" value="RNA_pol_sigma-70_dom"/>
</dbReference>
<keyword evidence="4 6" id="KW-0238">DNA-binding</keyword>
<evidence type="ECO:0000256" key="6">
    <source>
        <dbReference type="RuleBase" id="RU000716"/>
    </source>
</evidence>
<name>A0A840PUZ3_URETH</name>
<dbReference type="InterPro" id="IPR013249">
    <property type="entry name" value="RNA_pol_sigma70_r4_t2"/>
</dbReference>
<dbReference type="GO" id="GO:0016987">
    <property type="term" value="F:sigma factor activity"/>
    <property type="evidence" value="ECO:0007669"/>
    <property type="project" value="UniProtKB-KW"/>
</dbReference>
<dbReference type="GO" id="GO:0006352">
    <property type="term" value="P:DNA-templated transcription initiation"/>
    <property type="evidence" value="ECO:0007669"/>
    <property type="project" value="InterPro"/>
</dbReference>
<dbReference type="EMBL" id="JACHGZ010000044">
    <property type="protein sequence ID" value="MBB5150269.1"/>
    <property type="molecule type" value="Genomic_DNA"/>
</dbReference>
<dbReference type="InterPro" id="IPR039425">
    <property type="entry name" value="RNA_pol_sigma-70-like"/>
</dbReference>
<evidence type="ECO:0000256" key="2">
    <source>
        <dbReference type="ARBA" id="ARBA00023015"/>
    </source>
</evidence>
<dbReference type="PANTHER" id="PTHR43133:SF57">
    <property type="entry name" value="RNA POLYMERASE SIGMA-70 FACTOR"/>
    <property type="match status" value="1"/>
</dbReference>
<dbReference type="Gene3D" id="1.10.10.10">
    <property type="entry name" value="Winged helix-like DNA-binding domain superfamily/Winged helix DNA-binding domain"/>
    <property type="match status" value="1"/>
</dbReference>
<sequence length="170" mass="19533">MNGEEFKSVEDICKHTWKPLYRYIYYKVQNQEETEDITQETYAKSLGYPKFKEIEPNKCIAFFKTVALNIIKDRWRQNKSRGTNIDIASIAPIENAVEDLSDITNEQLLIKSSLEQLNEDQGKVIELRILKGFSVSETANLLGKSEGNIRVLQYRALKNLATIMKKGGLL</sequence>
<dbReference type="RefSeq" id="WP_168412762.1">
    <property type="nucleotide sequence ID" value="NZ_JAAXPW010000041.1"/>
</dbReference>